<organism evidence="8 9">
    <name type="scientific">Nocardioides marmorisolisilvae</name>
    <dbReference type="NCBI Taxonomy" id="1542737"/>
    <lineage>
        <taxon>Bacteria</taxon>
        <taxon>Bacillati</taxon>
        <taxon>Actinomycetota</taxon>
        <taxon>Actinomycetes</taxon>
        <taxon>Propionibacteriales</taxon>
        <taxon>Nocardioidaceae</taxon>
        <taxon>Nocardioides</taxon>
    </lineage>
</organism>
<accession>A0A3N0DUF8</accession>
<keyword evidence="3 5" id="KW-0808">Transferase</keyword>
<evidence type="ECO:0000256" key="1">
    <source>
        <dbReference type="ARBA" id="ARBA00010699"/>
    </source>
</evidence>
<dbReference type="Pfam" id="PF00551">
    <property type="entry name" value="Formyl_trans_N"/>
    <property type="match status" value="1"/>
</dbReference>
<evidence type="ECO:0000313" key="8">
    <source>
        <dbReference type="EMBL" id="RNL79238.1"/>
    </source>
</evidence>
<comment type="caution">
    <text evidence="8">The sequence shown here is derived from an EMBL/GenBank/DDBJ whole genome shotgun (WGS) entry which is preliminary data.</text>
</comment>
<dbReference type="PANTHER" id="PTHR11138:SF5">
    <property type="entry name" value="METHIONYL-TRNA FORMYLTRANSFERASE, MITOCHONDRIAL"/>
    <property type="match status" value="1"/>
</dbReference>
<dbReference type="AlphaFoldDB" id="A0A3N0DUF8"/>
<dbReference type="Proteomes" id="UP000277094">
    <property type="component" value="Unassembled WGS sequence"/>
</dbReference>
<dbReference type="InterPro" id="IPR005794">
    <property type="entry name" value="Fmt"/>
</dbReference>
<comment type="similarity">
    <text evidence="1 5">Belongs to the Fmt family.</text>
</comment>
<dbReference type="InterPro" id="IPR041711">
    <property type="entry name" value="Met-tRNA-FMT_N"/>
</dbReference>
<keyword evidence="9" id="KW-1185">Reference proteome</keyword>
<evidence type="ECO:0000313" key="9">
    <source>
        <dbReference type="Proteomes" id="UP000277094"/>
    </source>
</evidence>
<dbReference type="SUPFAM" id="SSF50486">
    <property type="entry name" value="FMT C-terminal domain-like"/>
    <property type="match status" value="1"/>
</dbReference>
<dbReference type="FunFam" id="3.40.50.12230:FF:000001">
    <property type="entry name" value="Methionyl-tRNA formyltransferase"/>
    <property type="match status" value="1"/>
</dbReference>
<dbReference type="InterPro" id="IPR005793">
    <property type="entry name" value="Formyl_trans_C"/>
</dbReference>
<dbReference type="GO" id="GO:0005829">
    <property type="term" value="C:cytosol"/>
    <property type="evidence" value="ECO:0007669"/>
    <property type="project" value="TreeGrafter"/>
</dbReference>
<comment type="catalytic activity">
    <reaction evidence="5">
        <text>L-methionyl-tRNA(fMet) + (6R)-10-formyltetrahydrofolate = N-formyl-L-methionyl-tRNA(fMet) + (6S)-5,6,7,8-tetrahydrofolate + H(+)</text>
        <dbReference type="Rhea" id="RHEA:24380"/>
        <dbReference type="Rhea" id="RHEA-COMP:9952"/>
        <dbReference type="Rhea" id="RHEA-COMP:9953"/>
        <dbReference type="ChEBI" id="CHEBI:15378"/>
        <dbReference type="ChEBI" id="CHEBI:57453"/>
        <dbReference type="ChEBI" id="CHEBI:78530"/>
        <dbReference type="ChEBI" id="CHEBI:78844"/>
        <dbReference type="ChEBI" id="CHEBI:195366"/>
        <dbReference type="EC" id="2.1.2.9"/>
    </reaction>
</comment>
<dbReference type="SUPFAM" id="SSF53328">
    <property type="entry name" value="Formyltransferase"/>
    <property type="match status" value="1"/>
</dbReference>
<evidence type="ECO:0000259" key="7">
    <source>
        <dbReference type="Pfam" id="PF02911"/>
    </source>
</evidence>
<dbReference type="NCBIfam" id="TIGR00460">
    <property type="entry name" value="fmt"/>
    <property type="match status" value="1"/>
</dbReference>
<evidence type="ECO:0000256" key="4">
    <source>
        <dbReference type="ARBA" id="ARBA00022917"/>
    </source>
</evidence>
<dbReference type="Pfam" id="PF02911">
    <property type="entry name" value="Formyl_trans_C"/>
    <property type="match status" value="1"/>
</dbReference>
<evidence type="ECO:0000256" key="5">
    <source>
        <dbReference type="HAMAP-Rule" id="MF_00182"/>
    </source>
</evidence>
<dbReference type="RefSeq" id="WP_123233740.1">
    <property type="nucleotide sequence ID" value="NZ_RJSG01000002.1"/>
</dbReference>
<comment type="function">
    <text evidence="5">Attaches a formyl group to the free amino group of methionyl-tRNA(fMet). The formyl group appears to play a dual role in the initiator identity of N-formylmethionyl-tRNA by promoting its recognition by IF2 and preventing the misappropriation of this tRNA by the elongation apparatus.</text>
</comment>
<feature type="binding site" evidence="5">
    <location>
        <begin position="109"/>
        <end position="112"/>
    </location>
    <ligand>
        <name>(6S)-5,6,7,8-tetrahydrofolate</name>
        <dbReference type="ChEBI" id="CHEBI:57453"/>
    </ligand>
</feature>
<dbReference type="InterPro" id="IPR011034">
    <property type="entry name" value="Formyl_transferase-like_C_sf"/>
</dbReference>
<dbReference type="CDD" id="cd08704">
    <property type="entry name" value="Met_tRNA_FMT_C"/>
    <property type="match status" value="1"/>
</dbReference>
<dbReference type="PANTHER" id="PTHR11138">
    <property type="entry name" value="METHIONYL-TRNA FORMYLTRANSFERASE"/>
    <property type="match status" value="1"/>
</dbReference>
<dbReference type="InterPro" id="IPR002376">
    <property type="entry name" value="Formyl_transf_N"/>
</dbReference>
<dbReference type="GO" id="GO:0004479">
    <property type="term" value="F:methionyl-tRNA formyltransferase activity"/>
    <property type="evidence" value="ECO:0007669"/>
    <property type="project" value="UniProtKB-UniRule"/>
</dbReference>
<dbReference type="Gene3D" id="3.40.50.12230">
    <property type="match status" value="1"/>
</dbReference>
<evidence type="ECO:0000256" key="2">
    <source>
        <dbReference type="ARBA" id="ARBA00012261"/>
    </source>
</evidence>
<proteinExistence type="inferred from homology"/>
<dbReference type="CDD" id="cd08646">
    <property type="entry name" value="FMT_core_Met-tRNA-FMT_N"/>
    <property type="match status" value="1"/>
</dbReference>
<dbReference type="HAMAP" id="MF_00182">
    <property type="entry name" value="Formyl_trans"/>
    <property type="match status" value="1"/>
</dbReference>
<gene>
    <name evidence="5" type="primary">fmt</name>
    <name evidence="8" type="ORF">EFL95_09475</name>
</gene>
<protein>
    <recommendedName>
        <fullName evidence="2 5">Methionyl-tRNA formyltransferase</fullName>
        <ecNumber evidence="2 5">2.1.2.9</ecNumber>
    </recommendedName>
</protein>
<dbReference type="EC" id="2.1.2.9" evidence="2 5"/>
<dbReference type="EMBL" id="RJSG01000002">
    <property type="protein sequence ID" value="RNL79238.1"/>
    <property type="molecule type" value="Genomic_DNA"/>
</dbReference>
<feature type="domain" description="Formyl transferase C-terminal" evidence="7">
    <location>
        <begin position="204"/>
        <end position="298"/>
    </location>
</feature>
<dbReference type="OrthoDB" id="9802815at2"/>
<dbReference type="InterPro" id="IPR044135">
    <property type="entry name" value="Met-tRNA-FMT_C"/>
</dbReference>
<sequence length="309" mass="32750">MRVVFAGTPEPALPALQAIADSPHELVGVVTRPDAPAGRGRKLVASPVAQLAEELGVPVLKPDHPRDPEFQEALKALRPDCCPVVAYGALLPQSALDIPTHGWVNLHFSVLPQWRGAAPVQHAIMAGDEVTGATTFRIVSELDAGPTFGLMTQLIHDDDTAGTLLVKLAEGGAGLLVATLDGIENGSIEAREQPAEGITFAPKILVEHGRIDWDDPALGIDRRIRGCTPAPGAWTTFEGERMKVGPVRITDRDPIAPGLLEVTKNDVYVGTATAPVRLGEVKAFGKKQMPAADWARGVQIEPGTVLGEE</sequence>
<name>A0A3N0DUF8_9ACTN</name>
<keyword evidence="4 5" id="KW-0648">Protein biosynthesis</keyword>
<dbReference type="InterPro" id="IPR036477">
    <property type="entry name" value="Formyl_transf_N_sf"/>
</dbReference>
<reference evidence="8 9" key="1">
    <citation type="submission" date="2018-11" db="EMBL/GenBank/DDBJ databases">
        <authorList>
            <person name="Li F."/>
        </authorList>
    </citation>
    <scope>NUCLEOTIDE SEQUENCE [LARGE SCALE GENOMIC DNA]</scope>
    <source>
        <strain evidence="8 9">KIS18-7</strain>
    </source>
</reference>
<evidence type="ECO:0000256" key="3">
    <source>
        <dbReference type="ARBA" id="ARBA00022679"/>
    </source>
</evidence>
<feature type="domain" description="Formyl transferase N-terminal" evidence="6">
    <location>
        <begin position="1"/>
        <end position="178"/>
    </location>
</feature>
<evidence type="ECO:0000259" key="6">
    <source>
        <dbReference type="Pfam" id="PF00551"/>
    </source>
</evidence>